<name>A0ABP5DV59_9PSEU</name>
<accession>A0ABP5DV59</accession>
<organism evidence="1 2">
    <name type="scientific">Amycolatopsis minnesotensis</name>
    <dbReference type="NCBI Taxonomy" id="337894"/>
    <lineage>
        <taxon>Bacteria</taxon>
        <taxon>Bacillati</taxon>
        <taxon>Actinomycetota</taxon>
        <taxon>Actinomycetes</taxon>
        <taxon>Pseudonocardiales</taxon>
        <taxon>Pseudonocardiaceae</taxon>
        <taxon>Amycolatopsis</taxon>
    </lineage>
</organism>
<dbReference type="InterPro" id="IPR025455">
    <property type="entry name" value="DUF4276"/>
</dbReference>
<dbReference type="RefSeq" id="WP_344430103.1">
    <property type="nucleotide sequence ID" value="NZ_BAAANN010000045.1"/>
</dbReference>
<dbReference type="Pfam" id="PF14103">
    <property type="entry name" value="DUF4276"/>
    <property type="match status" value="1"/>
</dbReference>
<dbReference type="EMBL" id="BAAANN010000045">
    <property type="protein sequence ID" value="GAA1986922.1"/>
    <property type="molecule type" value="Genomic_DNA"/>
</dbReference>
<protein>
    <submittedName>
        <fullName evidence="1">DUF4276 family protein</fullName>
    </submittedName>
</protein>
<sequence>MTDAEVTVQLLVEEPSTKQALGVILPKIVPNVPFEIVQFQGKQDLLKRLPGLLKGYAVRLEWELLRIVVVIDRDLDDCAELKRKLVRIADDAGLPRSAVLFRIAIDELESWFLGDVPALCAAYPRVPANLGEQARYRDPDATGKALRALEHVLKSNGYHRDHLAKVKAAVGIGVHMDVEANRSRSFQVFRDGLRRLVSEGS</sequence>
<proteinExistence type="predicted"/>
<gene>
    <name evidence="1" type="ORF">GCM10009754_76170</name>
</gene>
<keyword evidence="2" id="KW-1185">Reference proteome</keyword>
<dbReference type="Proteomes" id="UP001501116">
    <property type="component" value="Unassembled WGS sequence"/>
</dbReference>
<evidence type="ECO:0000313" key="2">
    <source>
        <dbReference type="Proteomes" id="UP001501116"/>
    </source>
</evidence>
<reference evidence="2" key="1">
    <citation type="journal article" date="2019" name="Int. J. Syst. Evol. Microbiol.">
        <title>The Global Catalogue of Microorganisms (GCM) 10K type strain sequencing project: providing services to taxonomists for standard genome sequencing and annotation.</title>
        <authorList>
            <consortium name="The Broad Institute Genomics Platform"/>
            <consortium name="The Broad Institute Genome Sequencing Center for Infectious Disease"/>
            <person name="Wu L."/>
            <person name="Ma J."/>
        </authorList>
    </citation>
    <scope>NUCLEOTIDE SEQUENCE [LARGE SCALE GENOMIC DNA]</scope>
    <source>
        <strain evidence="2">JCM 14545</strain>
    </source>
</reference>
<comment type="caution">
    <text evidence="1">The sequence shown here is derived from an EMBL/GenBank/DDBJ whole genome shotgun (WGS) entry which is preliminary data.</text>
</comment>
<evidence type="ECO:0000313" key="1">
    <source>
        <dbReference type="EMBL" id="GAA1986922.1"/>
    </source>
</evidence>